<dbReference type="GO" id="GO:0098797">
    <property type="term" value="C:plasma membrane protein complex"/>
    <property type="evidence" value="ECO:0007669"/>
    <property type="project" value="TreeGrafter"/>
</dbReference>
<protein>
    <submittedName>
        <fullName evidence="9">Efflux ABC transporter, permease protein</fullName>
    </submittedName>
</protein>
<dbReference type="PANTHER" id="PTHR30489">
    <property type="entry name" value="LIPOPROTEIN-RELEASING SYSTEM TRANSMEMBRANE PROTEIN LOLE"/>
    <property type="match status" value="1"/>
</dbReference>
<keyword evidence="3 6" id="KW-0812">Transmembrane</keyword>
<feature type="domain" description="MacB-like periplasmic core" evidence="8">
    <location>
        <begin position="29"/>
        <end position="245"/>
    </location>
</feature>
<organism evidence="9">
    <name type="scientific">gut metagenome</name>
    <dbReference type="NCBI Taxonomy" id="749906"/>
    <lineage>
        <taxon>unclassified sequences</taxon>
        <taxon>metagenomes</taxon>
        <taxon>organismal metagenomes</taxon>
    </lineage>
</organism>
<feature type="transmembrane region" description="Helical" evidence="6">
    <location>
        <begin position="29"/>
        <end position="51"/>
    </location>
</feature>
<proteinExistence type="predicted"/>
<gene>
    <name evidence="9" type="ORF">EVA_00536</name>
</gene>
<sequence length="415" mass="46409">MMNWTLFVARRIFRSKEGEKEVSQPAIRIATAGIALGLAVMIVAVAVVIGFKHQVRDKVVGLGSDLVVTNFDAQLSYQTVPVVANDSLCQVVASLEGVQGVQRYSTKPGVILTDESFQGMVLKGVSQEYDWAYLKAHLEEGTIPAFTDSVASQQVLLSRSMADKLRLKVGDKIYTYYIGDPVRARRLTVAGIYQTHFAAYDDLFLLTDLYTVNRLNGWKPEQVSGLEISVSDYGQLEAVRERIRQQVDGREDAYEGTYYTQTVEEQHPQIFAWLDLLDMNVWVILFLMTGVAGFTMISGLLILILERTAMIGTLKALGADNRSIRRIFLSFSVFLIGRGMLWGNVIGLTFIGVQTFLQPFRLDPATYYVDRVPVEFHLGLFLLLNLSTLLVSVGMLVGPSYLVTRIHPARSIRFE</sequence>
<feature type="transmembrane region" description="Helical" evidence="6">
    <location>
        <begin position="281"/>
        <end position="306"/>
    </location>
</feature>
<dbReference type="InterPro" id="IPR025857">
    <property type="entry name" value="MacB_PCD"/>
</dbReference>
<dbReference type="EMBL" id="AMCI01000092">
    <property type="protein sequence ID" value="EJX10767.1"/>
    <property type="molecule type" value="Genomic_DNA"/>
</dbReference>
<evidence type="ECO:0000256" key="3">
    <source>
        <dbReference type="ARBA" id="ARBA00022692"/>
    </source>
</evidence>
<feature type="domain" description="ABC3 transporter permease C-terminal" evidence="7">
    <location>
        <begin position="283"/>
        <end position="408"/>
    </location>
</feature>
<accession>J9GQW8</accession>
<dbReference type="InterPro" id="IPR051447">
    <property type="entry name" value="Lipoprotein-release_system"/>
</dbReference>
<evidence type="ECO:0000256" key="4">
    <source>
        <dbReference type="ARBA" id="ARBA00022989"/>
    </source>
</evidence>
<evidence type="ECO:0000313" key="9">
    <source>
        <dbReference type="EMBL" id="EJX10767.1"/>
    </source>
</evidence>
<feature type="transmembrane region" description="Helical" evidence="6">
    <location>
        <begin position="376"/>
        <end position="403"/>
    </location>
</feature>
<evidence type="ECO:0000259" key="8">
    <source>
        <dbReference type="Pfam" id="PF12704"/>
    </source>
</evidence>
<dbReference type="Pfam" id="PF02687">
    <property type="entry name" value="FtsX"/>
    <property type="match status" value="1"/>
</dbReference>
<evidence type="ECO:0000256" key="5">
    <source>
        <dbReference type="ARBA" id="ARBA00023136"/>
    </source>
</evidence>
<keyword evidence="2" id="KW-1003">Cell membrane</keyword>
<comment type="caution">
    <text evidence="9">The sequence shown here is derived from an EMBL/GenBank/DDBJ whole genome shotgun (WGS) entry which is preliminary data.</text>
</comment>
<evidence type="ECO:0000256" key="1">
    <source>
        <dbReference type="ARBA" id="ARBA00004651"/>
    </source>
</evidence>
<evidence type="ECO:0000259" key="7">
    <source>
        <dbReference type="Pfam" id="PF02687"/>
    </source>
</evidence>
<evidence type="ECO:0000256" key="6">
    <source>
        <dbReference type="SAM" id="Phobius"/>
    </source>
</evidence>
<dbReference type="PANTHER" id="PTHR30489:SF0">
    <property type="entry name" value="LIPOPROTEIN-RELEASING SYSTEM TRANSMEMBRANE PROTEIN LOLE"/>
    <property type="match status" value="1"/>
</dbReference>
<keyword evidence="4 6" id="KW-1133">Transmembrane helix</keyword>
<keyword evidence="5 6" id="KW-0472">Membrane</keyword>
<evidence type="ECO:0000256" key="2">
    <source>
        <dbReference type="ARBA" id="ARBA00022475"/>
    </source>
</evidence>
<name>J9GQW8_9ZZZZ</name>
<dbReference type="AlphaFoldDB" id="J9GQW8"/>
<feature type="transmembrane region" description="Helical" evidence="6">
    <location>
        <begin position="327"/>
        <end position="356"/>
    </location>
</feature>
<comment type="subcellular location">
    <subcellularLocation>
        <location evidence="1">Cell membrane</location>
        <topology evidence="1">Multi-pass membrane protein</topology>
    </subcellularLocation>
</comment>
<dbReference type="InterPro" id="IPR003838">
    <property type="entry name" value="ABC3_permease_C"/>
</dbReference>
<dbReference type="Pfam" id="PF12704">
    <property type="entry name" value="MacB_PCD"/>
    <property type="match status" value="1"/>
</dbReference>
<dbReference type="GO" id="GO:0044874">
    <property type="term" value="P:lipoprotein localization to outer membrane"/>
    <property type="evidence" value="ECO:0007669"/>
    <property type="project" value="TreeGrafter"/>
</dbReference>
<reference evidence="9" key="1">
    <citation type="journal article" date="2012" name="PLoS ONE">
        <title>Gene sets for utilization of primary and secondary nutrition supplies in the distal gut of endangered iberian lynx.</title>
        <authorList>
            <person name="Alcaide M."/>
            <person name="Messina E."/>
            <person name="Richter M."/>
            <person name="Bargiela R."/>
            <person name="Peplies J."/>
            <person name="Huws S.A."/>
            <person name="Newbold C.J."/>
            <person name="Golyshin P.N."/>
            <person name="Simon M.A."/>
            <person name="Lopez G."/>
            <person name="Yakimov M.M."/>
            <person name="Ferrer M."/>
        </authorList>
    </citation>
    <scope>NUCLEOTIDE SEQUENCE</scope>
</reference>